<dbReference type="InterPro" id="IPR029052">
    <property type="entry name" value="Metallo-depent_PP-like"/>
</dbReference>
<dbReference type="RefSeq" id="WP_101463992.1">
    <property type="nucleotide sequence ID" value="NZ_PJMW01000002.1"/>
</dbReference>
<dbReference type="EMBL" id="PJMW01000002">
    <property type="protein sequence ID" value="PKV77297.1"/>
    <property type="molecule type" value="Genomic_DNA"/>
</dbReference>
<dbReference type="Gene3D" id="3.60.21.10">
    <property type="match status" value="1"/>
</dbReference>
<evidence type="ECO:0000259" key="1">
    <source>
        <dbReference type="Pfam" id="PF00149"/>
    </source>
</evidence>
<dbReference type="OrthoDB" id="9807890at2"/>
<dbReference type="PANTHER" id="PTHR42850">
    <property type="entry name" value="METALLOPHOSPHOESTERASE"/>
    <property type="match status" value="1"/>
</dbReference>
<accession>A0A2N3V6Q5</accession>
<dbReference type="GO" id="GO:0016791">
    <property type="term" value="F:phosphatase activity"/>
    <property type="evidence" value="ECO:0007669"/>
    <property type="project" value="TreeGrafter"/>
</dbReference>
<comment type="caution">
    <text evidence="2">The sequence shown here is derived from an EMBL/GenBank/DDBJ whole genome shotgun (WGS) entry which is preliminary data.</text>
</comment>
<reference evidence="2 3" key="1">
    <citation type="submission" date="2017-12" db="EMBL/GenBank/DDBJ databases">
        <title>Sequencing the genomes of 1000 Actinobacteria strains.</title>
        <authorList>
            <person name="Klenk H.-P."/>
        </authorList>
    </citation>
    <scope>NUCLEOTIDE SEQUENCE [LARGE SCALE GENOMIC DNA]</scope>
    <source>
        <strain evidence="2 3">DSM 44489</strain>
    </source>
</reference>
<dbReference type="SUPFAM" id="SSF56300">
    <property type="entry name" value="Metallo-dependent phosphatases"/>
    <property type="match status" value="1"/>
</dbReference>
<dbReference type="GO" id="GO:0005737">
    <property type="term" value="C:cytoplasm"/>
    <property type="evidence" value="ECO:0007669"/>
    <property type="project" value="TreeGrafter"/>
</dbReference>
<dbReference type="PANTHER" id="PTHR42850:SF7">
    <property type="entry name" value="BIS(5'-NUCLEOSYL)-TETRAPHOSPHATASE PRPE [ASYMMETRICAL]"/>
    <property type="match status" value="1"/>
</dbReference>
<organism evidence="2 3">
    <name type="scientific">Nocardia fluminea</name>
    <dbReference type="NCBI Taxonomy" id="134984"/>
    <lineage>
        <taxon>Bacteria</taxon>
        <taxon>Bacillati</taxon>
        <taxon>Actinomycetota</taxon>
        <taxon>Actinomycetes</taxon>
        <taxon>Mycobacteriales</taxon>
        <taxon>Nocardiaceae</taxon>
        <taxon>Nocardia</taxon>
    </lineage>
</organism>
<keyword evidence="3" id="KW-1185">Reference proteome</keyword>
<evidence type="ECO:0000313" key="3">
    <source>
        <dbReference type="Proteomes" id="UP000233766"/>
    </source>
</evidence>
<dbReference type="AlphaFoldDB" id="A0A2N3V6Q5"/>
<proteinExistence type="predicted"/>
<dbReference type="InterPro" id="IPR004843">
    <property type="entry name" value="Calcineurin-like_PHP"/>
</dbReference>
<evidence type="ECO:0000313" key="2">
    <source>
        <dbReference type="EMBL" id="PKV77297.1"/>
    </source>
</evidence>
<dbReference type="InterPro" id="IPR050126">
    <property type="entry name" value="Ap4A_hydrolase"/>
</dbReference>
<name>A0A2N3V6Q5_9NOCA</name>
<feature type="domain" description="Calcineurin-like phosphoesterase" evidence="1">
    <location>
        <begin position="20"/>
        <end position="215"/>
    </location>
</feature>
<dbReference type="CDD" id="cd07423">
    <property type="entry name" value="MPP_Prp_like"/>
    <property type="match status" value="1"/>
</dbReference>
<sequence length="267" mass="28924">MTQPRRTDLLPRDRRDLTGPFDVIGDVHGCRAELETLLGELGYALDRDDRGRPIGAAHPGDRTVVFVGDLVDRGPDTPGVLRLVMGMVAARTALCVTGNHDHKLMRALDGRNVRIAHGLEQSLSQLAGEDLVFRTAAHAFLSDLPSHYLLDGGKLVVAHAGLPESLHGSTSGRARSFALYGAPTGELDEHGYPIRYDWAQDYRGSATVLYGHTPVHALSWVNNTLCLDTGAVFGGTLSALRYPEMTTISVPAEQVWSERAGITPVRD</sequence>
<gene>
    <name evidence="2" type="ORF">ATK86_1627</name>
</gene>
<dbReference type="Proteomes" id="UP000233766">
    <property type="component" value="Unassembled WGS sequence"/>
</dbReference>
<dbReference type="InterPro" id="IPR041780">
    <property type="entry name" value="MPP_PrpE-like"/>
</dbReference>
<protein>
    <submittedName>
        <fullName evidence="2">Calcineurin-like phosphoesterase family protein</fullName>
    </submittedName>
</protein>
<dbReference type="Pfam" id="PF00149">
    <property type="entry name" value="Metallophos"/>
    <property type="match status" value="1"/>
</dbReference>